<dbReference type="KEGG" id="cmah:C1I91_25455"/>
<evidence type="ECO:0000259" key="6">
    <source>
        <dbReference type="Pfam" id="PF04932"/>
    </source>
</evidence>
<evidence type="ECO:0000256" key="3">
    <source>
        <dbReference type="ARBA" id="ARBA00022989"/>
    </source>
</evidence>
<keyword evidence="2 5" id="KW-0812">Transmembrane</keyword>
<dbReference type="RefSeq" id="WP_128215423.1">
    <property type="nucleotide sequence ID" value="NZ_CP025746.1"/>
</dbReference>
<evidence type="ECO:0000256" key="2">
    <source>
        <dbReference type="ARBA" id="ARBA00022692"/>
    </source>
</evidence>
<evidence type="ECO:0000313" key="8">
    <source>
        <dbReference type="Proteomes" id="UP000286268"/>
    </source>
</evidence>
<name>A0A410E074_9CLOT</name>
<reference evidence="7 8" key="1">
    <citation type="submission" date="2018-01" db="EMBL/GenBank/DDBJ databases">
        <title>Genome Sequencing and Assembly of Anaerobacter polyendosporus strain CT4.</title>
        <authorList>
            <person name="Tachaapaikoon C."/>
            <person name="Sutheeworapong S."/>
            <person name="Jenjaroenpun P."/>
            <person name="Wongsurawat T."/>
            <person name="Nookeaw I."/>
            <person name="Cheawchanlertfa P."/>
            <person name="Kosugi A."/>
            <person name="Cheevadhanarak S."/>
            <person name="Ratanakhanokchai K."/>
        </authorList>
    </citation>
    <scope>NUCLEOTIDE SEQUENCE [LARGE SCALE GENOMIC DNA]</scope>
    <source>
        <strain evidence="7 8">CT4</strain>
    </source>
</reference>
<keyword evidence="3 5" id="KW-1133">Transmembrane helix</keyword>
<evidence type="ECO:0000256" key="4">
    <source>
        <dbReference type="ARBA" id="ARBA00023136"/>
    </source>
</evidence>
<dbReference type="InterPro" id="IPR051533">
    <property type="entry name" value="WaaL-like"/>
</dbReference>
<gene>
    <name evidence="7" type="ORF">C1I91_25455</name>
</gene>
<dbReference type="GO" id="GO:0016020">
    <property type="term" value="C:membrane"/>
    <property type="evidence" value="ECO:0007669"/>
    <property type="project" value="UniProtKB-SubCell"/>
</dbReference>
<feature type="transmembrane region" description="Helical" evidence="5">
    <location>
        <begin position="365"/>
        <end position="383"/>
    </location>
</feature>
<comment type="subcellular location">
    <subcellularLocation>
        <location evidence="1">Membrane</location>
        <topology evidence="1">Multi-pass membrane protein</topology>
    </subcellularLocation>
</comment>
<accession>A0A410E074</accession>
<evidence type="ECO:0000313" key="7">
    <source>
        <dbReference type="EMBL" id="QAA34711.1"/>
    </source>
</evidence>
<dbReference type="Pfam" id="PF04932">
    <property type="entry name" value="Wzy_C"/>
    <property type="match status" value="1"/>
</dbReference>
<dbReference type="OrthoDB" id="2028655at2"/>
<protein>
    <recommendedName>
        <fullName evidence="6">O-antigen ligase-related domain-containing protein</fullName>
    </recommendedName>
</protein>
<feature type="transmembrane region" description="Helical" evidence="5">
    <location>
        <begin position="109"/>
        <end position="129"/>
    </location>
</feature>
<proteinExistence type="predicted"/>
<dbReference type="EMBL" id="CP025746">
    <property type="protein sequence ID" value="QAA34711.1"/>
    <property type="molecule type" value="Genomic_DNA"/>
</dbReference>
<dbReference type="PANTHER" id="PTHR37422:SF13">
    <property type="entry name" value="LIPOPOLYSACCHARIDE BIOSYNTHESIS PROTEIN PA4999-RELATED"/>
    <property type="match status" value="1"/>
</dbReference>
<sequence length="411" mass="48537">MILLNVIFISIFVSYGFGNLDEKLPFYPSQLLIYLLFFFSVIYALSSKKKVRLPVWYIVFIIFIILSILFSYSSFDNFAKKQLINMIVYPLAFYFYFYVNDVETIVKKYLNFSFVICVIGIIQELGYIIKFKYLYDFQIYGINMLFNVTGPFMRVTSIATEPSWFIYYILPAIYFSIGFLFDKTKYKNFITRKKVVVILVASMLSFSLNGYLAILILIISFLFRKSRVKKVRSNKLKVIILGIIFLFIMLNVPSIRERLSAINALKLSFQTQNLSVFAIISNYLIVKKSFFEHPIFGVGFFAHRFNYWSNIYNFYSPNQIYMYLNYVDASNMFFRIISEFGALGMALFIMYFVTYRVRDKEDISSLRIISNMAFLSVLIFSLRNGQYNTPTFWFFMVLYQSAFYSSKLKTQ</sequence>
<dbReference type="AlphaFoldDB" id="A0A410E074"/>
<feature type="transmembrane region" description="Helical" evidence="5">
    <location>
        <begin position="26"/>
        <end position="46"/>
    </location>
</feature>
<feature type="transmembrane region" description="Helical" evidence="5">
    <location>
        <begin position="78"/>
        <end position="97"/>
    </location>
</feature>
<organism evidence="7 8">
    <name type="scientific">Clostridium manihotivorum</name>
    <dbReference type="NCBI Taxonomy" id="2320868"/>
    <lineage>
        <taxon>Bacteria</taxon>
        <taxon>Bacillati</taxon>
        <taxon>Bacillota</taxon>
        <taxon>Clostridia</taxon>
        <taxon>Eubacteriales</taxon>
        <taxon>Clostridiaceae</taxon>
        <taxon>Clostridium</taxon>
    </lineage>
</organism>
<feature type="transmembrane region" description="Helical" evidence="5">
    <location>
        <begin position="53"/>
        <end position="72"/>
    </location>
</feature>
<evidence type="ECO:0000256" key="1">
    <source>
        <dbReference type="ARBA" id="ARBA00004141"/>
    </source>
</evidence>
<feature type="transmembrane region" description="Helical" evidence="5">
    <location>
        <begin position="196"/>
        <end position="223"/>
    </location>
</feature>
<keyword evidence="8" id="KW-1185">Reference proteome</keyword>
<dbReference type="Proteomes" id="UP000286268">
    <property type="component" value="Chromosome"/>
</dbReference>
<keyword evidence="4 5" id="KW-0472">Membrane</keyword>
<dbReference type="InterPro" id="IPR007016">
    <property type="entry name" value="O-antigen_ligase-rel_domated"/>
</dbReference>
<feature type="transmembrane region" description="Helical" evidence="5">
    <location>
        <begin position="332"/>
        <end position="353"/>
    </location>
</feature>
<feature type="transmembrane region" description="Helical" evidence="5">
    <location>
        <begin position="235"/>
        <end position="255"/>
    </location>
</feature>
<feature type="transmembrane region" description="Helical" evidence="5">
    <location>
        <begin position="165"/>
        <end position="181"/>
    </location>
</feature>
<dbReference type="PANTHER" id="PTHR37422">
    <property type="entry name" value="TEICHURONIC ACID BIOSYNTHESIS PROTEIN TUAE"/>
    <property type="match status" value="1"/>
</dbReference>
<evidence type="ECO:0000256" key="5">
    <source>
        <dbReference type="SAM" id="Phobius"/>
    </source>
</evidence>
<feature type="domain" description="O-antigen ligase-related" evidence="6">
    <location>
        <begin position="195"/>
        <end position="349"/>
    </location>
</feature>